<dbReference type="AlphaFoldDB" id="A0A915NW20"/>
<evidence type="ECO:0000313" key="2">
    <source>
        <dbReference type="Proteomes" id="UP000887560"/>
    </source>
</evidence>
<organism evidence="2 3">
    <name type="scientific">Meloidogyne floridensis</name>
    <dbReference type="NCBI Taxonomy" id="298350"/>
    <lineage>
        <taxon>Eukaryota</taxon>
        <taxon>Metazoa</taxon>
        <taxon>Ecdysozoa</taxon>
        <taxon>Nematoda</taxon>
        <taxon>Chromadorea</taxon>
        <taxon>Rhabditida</taxon>
        <taxon>Tylenchina</taxon>
        <taxon>Tylenchomorpha</taxon>
        <taxon>Tylenchoidea</taxon>
        <taxon>Meloidogynidae</taxon>
        <taxon>Meloidogyninae</taxon>
        <taxon>Meloidogyne</taxon>
    </lineage>
</organism>
<evidence type="ECO:0000256" key="1">
    <source>
        <dbReference type="SAM" id="MobiDB-lite"/>
    </source>
</evidence>
<dbReference type="WBParaSite" id="scf7180000422126.g8350">
    <property type="protein sequence ID" value="scf7180000422126.g8350"/>
    <property type="gene ID" value="scf7180000422126.g8350"/>
</dbReference>
<name>A0A915NW20_9BILA</name>
<dbReference type="Proteomes" id="UP000887560">
    <property type="component" value="Unplaced"/>
</dbReference>
<evidence type="ECO:0000313" key="3">
    <source>
        <dbReference type="WBParaSite" id="scf7180000422126.g8350"/>
    </source>
</evidence>
<proteinExistence type="predicted"/>
<accession>A0A915NW20</accession>
<reference evidence="3" key="1">
    <citation type="submission" date="2022-11" db="UniProtKB">
        <authorList>
            <consortium name="WormBaseParasite"/>
        </authorList>
    </citation>
    <scope>IDENTIFICATION</scope>
</reference>
<protein>
    <submittedName>
        <fullName evidence="3">Uncharacterized protein</fullName>
    </submittedName>
</protein>
<feature type="region of interest" description="Disordered" evidence="1">
    <location>
        <begin position="26"/>
        <end position="53"/>
    </location>
</feature>
<keyword evidence="2" id="KW-1185">Reference proteome</keyword>
<sequence length="129" mass="14431">MERRNYRPYLRQNGTDSVDKFLKNINSSNNHNERYTSKFPTDGLEGAGTSKYPSYSTYVGQYSPSLRNTASSSAAQGNYSTRYDVPNAERRRPSGVPLYNLAKNSTYNAENYGANGSSRFAQGGKQNFL</sequence>